<feature type="chain" id="PRO_5009138786" evidence="1">
    <location>
        <begin position="25"/>
        <end position="183"/>
    </location>
</feature>
<dbReference type="STRING" id="1774968.AUC68_10765"/>
<comment type="caution">
    <text evidence="2">The sequence shown here is derived from an EMBL/GenBank/DDBJ whole genome shotgun (WGS) entry which is preliminary data.</text>
</comment>
<evidence type="ECO:0000313" key="2">
    <source>
        <dbReference type="EMBL" id="ODR97986.1"/>
    </source>
</evidence>
<proteinExistence type="predicted"/>
<accession>A0A1E3VYI9</accession>
<gene>
    <name evidence="2" type="ORF">AUC68_10765</name>
</gene>
<keyword evidence="1" id="KW-0732">Signal</keyword>
<feature type="signal peptide" evidence="1">
    <location>
        <begin position="1"/>
        <end position="24"/>
    </location>
</feature>
<keyword evidence="3" id="KW-1185">Reference proteome</keyword>
<evidence type="ECO:0000256" key="1">
    <source>
        <dbReference type="SAM" id="SignalP"/>
    </source>
</evidence>
<evidence type="ECO:0000313" key="3">
    <source>
        <dbReference type="Proteomes" id="UP000094501"/>
    </source>
</evidence>
<name>A0A1E3VYI9_9HYPH</name>
<dbReference type="Proteomes" id="UP000094501">
    <property type="component" value="Unassembled WGS sequence"/>
</dbReference>
<dbReference type="EMBL" id="LPWG01000014">
    <property type="protein sequence ID" value="ODR97986.1"/>
    <property type="molecule type" value="Genomic_DNA"/>
</dbReference>
<sequence length="183" mass="19172">MWAARFCTVAVLLSPAFVLCPAAAEPALPDPSGVLDAAISKMRPDQLIATAPTDMVAATSLYGEDAAESSADAPFANELMENEPMKDGASEDEGHVADFPDALPLMRPIVAADGLETAVPERQEMAALHLPEATPLEVSVAEPALLTAPPLKATALNSTVIDEPLRELAPPATPLRIRARLES</sequence>
<protein>
    <submittedName>
        <fullName evidence="2">Uncharacterized protein</fullName>
    </submittedName>
</protein>
<organism evidence="2 3">
    <name type="scientific">Methyloceanibacter methanicus</name>
    <dbReference type="NCBI Taxonomy" id="1774968"/>
    <lineage>
        <taxon>Bacteria</taxon>
        <taxon>Pseudomonadati</taxon>
        <taxon>Pseudomonadota</taxon>
        <taxon>Alphaproteobacteria</taxon>
        <taxon>Hyphomicrobiales</taxon>
        <taxon>Hyphomicrobiaceae</taxon>
        <taxon>Methyloceanibacter</taxon>
    </lineage>
</organism>
<reference evidence="2 3" key="1">
    <citation type="journal article" date="2016" name="Environ. Microbiol.">
        <title>New Methyloceanibacter diversity from North Sea sediments includes methanotroph containing solely the soluble methane monooxygenase.</title>
        <authorList>
            <person name="Vekeman B."/>
            <person name="Kerckhof F.M."/>
            <person name="Cremers G."/>
            <person name="de Vos P."/>
            <person name="Vandamme P."/>
            <person name="Boon N."/>
            <person name="Op den Camp H.J."/>
            <person name="Heylen K."/>
        </authorList>
    </citation>
    <scope>NUCLEOTIDE SEQUENCE [LARGE SCALE GENOMIC DNA]</scope>
    <source>
        <strain evidence="2 3">R-67174</strain>
    </source>
</reference>
<dbReference type="AlphaFoldDB" id="A0A1E3VYI9"/>